<reference evidence="1" key="1">
    <citation type="submission" date="2016-03" db="EMBL/GenBank/DDBJ databases">
        <title>Gut transcriptome analysis on engorged females of Ornithodoros mimon (Acari: Argasidae) and phylogenetic inferences of soft ticks.</title>
        <authorList>
            <person name="Landulfo G.A."/>
            <person name="Giovanni D."/>
            <person name="Carvalho E."/>
            <person name="Junqueira-de-Azevedo I."/>
            <person name="Patane J."/>
            <person name="Mendoca R."/>
            <person name="Barros-Battesti D."/>
        </authorList>
    </citation>
    <scope>NUCLEOTIDE SEQUENCE</scope>
    <source>
        <strain evidence="1">Females</strain>
        <tissue evidence="1">Gut</tissue>
    </source>
</reference>
<dbReference type="AlphaFoldDB" id="A0A147B8A4"/>
<feature type="non-terminal residue" evidence="1">
    <location>
        <position position="1"/>
    </location>
</feature>
<sequence>SQVYFTSRKLLGDIQRAPQYISLSRKETERKITQFRTNKQVNSQCKGHPIHNKSARQCISGCTNGKKRTPFIQSIPCRAMLQEQTSKLQRKRRPSSAKTLSRSTELCTLKYCTKLGKGALKLQLFL</sequence>
<name>A0A147B8A4_9ACAR</name>
<evidence type="ECO:0000313" key="1">
    <source>
        <dbReference type="EMBL" id="JAR86984.1"/>
    </source>
</evidence>
<proteinExistence type="predicted"/>
<organism evidence="1">
    <name type="scientific">Alectorobius mimon</name>
    <dbReference type="NCBI Taxonomy" id="360319"/>
    <lineage>
        <taxon>Eukaryota</taxon>
        <taxon>Metazoa</taxon>
        <taxon>Ecdysozoa</taxon>
        <taxon>Arthropoda</taxon>
        <taxon>Chelicerata</taxon>
        <taxon>Arachnida</taxon>
        <taxon>Acari</taxon>
        <taxon>Parasitiformes</taxon>
        <taxon>Ixodida</taxon>
        <taxon>Ixodoidea</taxon>
        <taxon>Argasidae</taxon>
        <taxon>Ornithodorinae</taxon>
        <taxon>Alectorobius</taxon>
    </lineage>
</organism>
<dbReference type="EMBL" id="GEIB01001113">
    <property type="protein sequence ID" value="JAR86984.1"/>
    <property type="molecule type" value="Transcribed_RNA"/>
</dbReference>
<protein>
    <submittedName>
        <fullName evidence="1">Uncharacterized protein</fullName>
    </submittedName>
</protein>
<accession>A0A147B8A4</accession>